<gene>
    <name evidence="2" type="ORF">PBAH0796_LOCUS19642</name>
</gene>
<feature type="region of interest" description="Disordered" evidence="1">
    <location>
        <begin position="1"/>
        <end position="30"/>
    </location>
</feature>
<feature type="compositionally biased region" description="Basic residues" evidence="1">
    <location>
        <begin position="515"/>
        <end position="529"/>
    </location>
</feature>
<evidence type="ECO:0000313" key="2">
    <source>
        <dbReference type="EMBL" id="CAD8370013.1"/>
    </source>
</evidence>
<evidence type="ECO:0000256" key="1">
    <source>
        <dbReference type="SAM" id="MobiDB-lite"/>
    </source>
</evidence>
<feature type="compositionally biased region" description="Basic and acidic residues" evidence="1">
    <location>
        <begin position="12"/>
        <end position="30"/>
    </location>
</feature>
<feature type="region of interest" description="Disordered" evidence="1">
    <location>
        <begin position="245"/>
        <end position="267"/>
    </location>
</feature>
<organism evidence="2">
    <name type="scientific">Pyrodinium bahamense</name>
    <dbReference type="NCBI Taxonomy" id="73915"/>
    <lineage>
        <taxon>Eukaryota</taxon>
        <taxon>Sar</taxon>
        <taxon>Alveolata</taxon>
        <taxon>Dinophyceae</taxon>
        <taxon>Gonyaulacales</taxon>
        <taxon>Pyrocystaceae</taxon>
        <taxon>Pyrodinium</taxon>
    </lineage>
</organism>
<proteinExistence type="predicted"/>
<name>A0A7S0FMV5_9DINO</name>
<protein>
    <submittedName>
        <fullName evidence="2">Uncharacterized protein</fullName>
    </submittedName>
</protein>
<dbReference type="EMBL" id="HBEG01032207">
    <property type="protein sequence ID" value="CAD8370013.1"/>
    <property type="molecule type" value="Transcribed_RNA"/>
</dbReference>
<feature type="region of interest" description="Disordered" evidence="1">
    <location>
        <begin position="515"/>
        <end position="547"/>
    </location>
</feature>
<sequence>MVASEGALDAEAEARRREREAEREEAHREFFTQLPMDELTPEEVNLRQALLDALAESSSPGGVRLSLVAQREPVRQAKAALAMPKGVGLGHWIQTRLPGDVILATDPSTGELALRPIGAELIPEHQQPLFEEFFAQLPEGKRTVPEVALRDQLVTALQRLGGQARLSAVTKEREIQQARTAFLPKGAPLLTWIERRLSNEVRVSVDAAGAQTVELVEQHVQAPAVRKVPTPPGLPPPQNVLRTHRQQPQQALPIGSRQASGAPAVRPQLTEEERALRAEESRLAKELANQQFFSSLPLGSFTQQEEELRCAILEAWSSLTQAGTGPVIRLSVICQQDTVRAAKAQLLPEGVSVASWVETRLSTEVELSKDAQGQHMLEVIQEAPTEADLQLDFAPAVQGLEPTATEGDRPRRPTEERDARMAEFFKGPLSPEEHGLRVTLIAAIKNRVAAVDNSTTAMRLSDLLNADPALGAAWQRAKTAWRAVEPPLEASLARWVELRLSEEVRLTREPYVQLARHKQERRSTATRKRAVGEAPAPMPPLKAPRSKALALQAPVVGAAVRRPSSIRPPVLGARP</sequence>
<dbReference type="AlphaFoldDB" id="A0A7S0FMV5"/>
<reference evidence="2" key="1">
    <citation type="submission" date="2021-01" db="EMBL/GenBank/DDBJ databases">
        <authorList>
            <person name="Corre E."/>
            <person name="Pelletier E."/>
            <person name="Niang G."/>
            <person name="Scheremetjew M."/>
            <person name="Finn R."/>
            <person name="Kale V."/>
            <person name="Holt S."/>
            <person name="Cochrane G."/>
            <person name="Meng A."/>
            <person name="Brown T."/>
            <person name="Cohen L."/>
        </authorList>
    </citation>
    <scope>NUCLEOTIDE SEQUENCE</scope>
    <source>
        <strain evidence="2">Pbaha01</strain>
    </source>
</reference>
<accession>A0A7S0FMV5</accession>